<keyword evidence="7" id="KW-0256">Endoplasmic reticulum</keyword>
<evidence type="ECO:0000256" key="10">
    <source>
        <dbReference type="ARBA" id="ARBA00023004"/>
    </source>
</evidence>
<proteinExistence type="inferred from homology"/>
<evidence type="ECO:0000256" key="5">
    <source>
        <dbReference type="ARBA" id="ARBA00022617"/>
    </source>
</evidence>
<dbReference type="InterPro" id="IPR001128">
    <property type="entry name" value="Cyt_P450"/>
</dbReference>
<evidence type="ECO:0000256" key="4">
    <source>
        <dbReference type="ARBA" id="ARBA00010617"/>
    </source>
</evidence>
<evidence type="ECO:0000256" key="8">
    <source>
        <dbReference type="ARBA" id="ARBA00022848"/>
    </source>
</evidence>
<evidence type="ECO:0000256" key="3">
    <source>
        <dbReference type="ARBA" id="ARBA00004406"/>
    </source>
</evidence>
<dbReference type="GO" id="GO:0005506">
    <property type="term" value="F:iron ion binding"/>
    <property type="evidence" value="ECO:0007669"/>
    <property type="project" value="InterPro"/>
</dbReference>
<name>A0A170XC44_TRIIF</name>
<dbReference type="SUPFAM" id="SSF48264">
    <property type="entry name" value="Cytochrome P450"/>
    <property type="match status" value="1"/>
</dbReference>
<reference evidence="13" key="1">
    <citation type="submission" date="2016-04" db="EMBL/GenBank/DDBJ databases">
        <authorList>
            <person name="Calderon-Fernandez G.M.Sr."/>
        </authorList>
    </citation>
    <scope>NUCLEOTIDE SEQUENCE</scope>
    <source>
        <strain evidence="13">Int1</strain>
        <tissue evidence="13">Integument</tissue>
    </source>
</reference>
<dbReference type="PANTHER" id="PTHR24291:SF189">
    <property type="entry name" value="CYTOCHROME P450 4C3-RELATED"/>
    <property type="match status" value="1"/>
</dbReference>
<keyword evidence="5" id="KW-0349">Heme</keyword>
<dbReference type="PANTHER" id="PTHR24291">
    <property type="entry name" value="CYTOCHROME P450 FAMILY 4"/>
    <property type="match status" value="1"/>
</dbReference>
<evidence type="ECO:0000256" key="1">
    <source>
        <dbReference type="ARBA" id="ARBA00001971"/>
    </source>
</evidence>
<dbReference type="GO" id="GO:0020037">
    <property type="term" value="F:heme binding"/>
    <property type="evidence" value="ECO:0007669"/>
    <property type="project" value="InterPro"/>
</dbReference>
<dbReference type="GO" id="GO:0004497">
    <property type="term" value="F:monooxygenase activity"/>
    <property type="evidence" value="ECO:0007669"/>
    <property type="project" value="UniProtKB-KW"/>
</dbReference>
<feature type="non-terminal residue" evidence="13">
    <location>
        <position position="1"/>
    </location>
</feature>
<evidence type="ECO:0000256" key="11">
    <source>
        <dbReference type="ARBA" id="ARBA00023033"/>
    </source>
</evidence>
<comment type="cofactor">
    <cofactor evidence="1">
        <name>heme</name>
        <dbReference type="ChEBI" id="CHEBI:30413"/>
    </cofactor>
</comment>
<protein>
    <submittedName>
        <fullName evidence="13">Cytochrome P450 4EM5</fullName>
        <ecNumber evidence="13">1.14.-.-</ecNumber>
    </submittedName>
</protein>
<organism evidence="13">
    <name type="scientific">Triatoma infestans</name>
    <name type="common">Assassin bug</name>
    <dbReference type="NCBI Taxonomy" id="30076"/>
    <lineage>
        <taxon>Eukaryota</taxon>
        <taxon>Metazoa</taxon>
        <taxon>Ecdysozoa</taxon>
        <taxon>Arthropoda</taxon>
        <taxon>Hexapoda</taxon>
        <taxon>Insecta</taxon>
        <taxon>Pterygota</taxon>
        <taxon>Neoptera</taxon>
        <taxon>Paraneoptera</taxon>
        <taxon>Hemiptera</taxon>
        <taxon>Heteroptera</taxon>
        <taxon>Panheteroptera</taxon>
        <taxon>Cimicomorpha</taxon>
        <taxon>Reduviidae</taxon>
        <taxon>Triatominae</taxon>
        <taxon>Triatoma</taxon>
    </lineage>
</organism>
<evidence type="ECO:0000256" key="7">
    <source>
        <dbReference type="ARBA" id="ARBA00022824"/>
    </source>
</evidence>
<dbReference type="EC" id="1.14.-.-" evidence="13"/>
<evidence type="ECO:0000256" key="9">
    <source>
        <dbReference type="ARBA" id="ARBA00023002"/>
    </source>
</evidence>
<keyword evidence="6" id="KW-0479">Metal-binding</keyword>
<dbReference type="InterPro" id="IPR050196">
    <property type="entry name" value="Cytochrome_P450_Monoox"/>
</dbReference>
<keyword evidence="9 13" id="KW-0560">Oxidoreductase</keyword>
<dbReference type="AlphaFoldDB" id="A0A170XC44"/>
<keyword evidence="10" id="KW-0408">Iron</keyword>
<accession>A0A170XC44</accession>
<dbReference type="Pfam" id="PF00067">
    <property type="entry name" value="p450"/>
    <property type="match status" value="1"/>
</dbReference>
<dbReference type="GO" id="GO:0016705">
    <property type="term" value="F:oxidoreductase activity, acting on paired donors, with incorporation or reduction of molecular oxygen"/>
    <property type="evidence" value="ECO:0007669"/>
    <property type="project" value="InterPro"/>
</dbReference>
<keyword evidence="11" id="KW-0503">Monooxygenase</keyword>
<sequence>NQYVKDIKRISELMLRRELCVWLRNSFMFSISPTGRDFFKTRNRLYNFTNKVIQERKRMFLDMINKDKDELNIYLDKKRTPFLDCLLQVQYNQPGILSDLDIREEVDTFIFEGHDTTSAAILFGLNCLGQHKDIQGKSRKRIANHFWYQ</sequence>
<evidence type="ECO:0000256" key="2">
    <source>
        <dbReference type="ARBA" id="ARBA00004174"/>
    </source>
</evidence>
<keyword evidence="8" id="KW-0492">Microsome</keyword>
<dbReference type="InterPro" id="IPR036396">
    <property type="entry name" value="Cyt_P450_sf"/>
</dbReference>
<dbReference type="EMBL" id="GEMB01004569">
    <property type="protein sequence ID" value="JAR98713.1"/>
    <property type="molecule type" value="Transcribed_RNA"/>
</dbReference>
<comment type="subcellular location">
    <subcellularLocation>
        <location evidence="3">Endoplasmic reticulum membrane</location>
        <topology evidence="3">Peripheral membrane protein</topology>
    </subcellularLocation>
    <subcellularLocation>
        <location evidence="2">Microsome membrane</location>
        <topology evidence="2">Peripheral membrane protein</topology>
    </subcellularLocation>
</comment>
<evidence type="ECO:0000256" key="12">
    <source>
        <dbReference type="ARBA" id="ARBA00023136"/>
    </source>
</evidence>
<reference evidence="13" key="2">
    <citation type="journal article" date="2017" name="J. Med. Entomol.">
        <title>Transcriptome Analysis of the Triatoma infestans (Hemiptera: Reduviidae) Integument.</title>
        <authorList>
            <person name="Calderon-Fernandez G.M."/>
            <person name="Moriconi D.E."/>
            <person name="Dulbecco A.B."/>
            <person name="Juarez M.P."/>
        </authorList>
    </citation>
    <scope>NUCLEOTIDE SEQUENCE</scope>
    <source>
        <strain evidence="13">Int1</strain>
        <tissue evidence="13">Integument</tissue>
    </source>
</reference>
<dbReference type="GO" id="GO:0005789">
    <property type="term" value="C:endoplasmic reticulum membrane"/>
    <property type="evidence" value="ECO:0007669"/>
    <property type="project" value="UniProtKB-SubCell"/>
</dbReference>
<dbReference type="Gene3D" id="1.10.630.10">
    <property type="entry name" value="Cytochrome P450"/>
    <property type="match status" value="1"/>
</dbReference>
<evidence type="ECO:0000256" key="6">
    <source>
        <dbReference type="ARBA" id="ARBA00022723"/>
    </source>
</evidence>
<keyword evidence="12" id="KW-0472">Membrane</keyword>
<comment type="similarity">
    <text evidence="4">Belongs to the cytochrome P450 family.</text>
</comment>
<evidence type="ECO:0000313" key="13">
    <source>
        <dbReference type="EMBL" id="JAR98713.1"/>
    </source>
</evidence>